<evidence type="ECO:0000313" key="5">
    <source>
        <dbReference type="Proteomes" id="UP000600565"/>
    </source>
</evidence>
<dbReference type="Gene3D" id="1.10.357.10">
    <property type="entry name" value="Tetracycline Repressor, domain 2"/>
    <property type="match status" value="1"/>
</dbReference>
<feature type="DNA-binding region" description="H-T-H motif" evidence="2">
    <location>
        <begin position="37"/>
        <end position="56"/>
    </location>
</feature>
<name>A0ABR8XRI0_9BACL</name>
<keyword evidence="1 2" id="KW-0238">DNA-binding</keyword>
<dbReference type="InterPro" id="IPR001647">
    <property type="entry name" value="HTH_TetR"/>
</dbReference>
<evidence type="ECO:0000313" key="4">
    <source>
        <dbReference type="EMBL" id="MBD8034487.1"/>
    </source>
</evidence>
<dbReference type="InterPro" id="IPR009057">
    <property type="entry name" value="Homeodomain-like_sf"/>
</dbReference>
<dbReference type="InterPro" id="IPR039532">
    <property type="entry name" value="TetR_C_Firmicutes"/>
</dbReference>
<protein>
    <submittedName>
        <fullName evidence="4">TetR/AcrR family transcriptional regulator C-terminal domain-containing protein</fullName>
    </submittedName>
</protein>
<dbReference type="PANTHER" id="PTHR43479">
    <property type="entry name" value="ACREF/ENVCD OPERON REPRESSOR-RELATED"/>
    <property type="match status" value="1"/>
</dbReference>
<accession>A0ABR8XRI0</accession>
<evidence type="ECO:0000256" key="1">
    <source>
        <dbReference type="ARBA" id="ARBA00023125"/>
    </source>
</evidence>
<comment type="caution">
    <text evidence="4">The sequence shown here is derived from an EMBL/GenBank/DDBJ whole genome shotgun (WGS) entry which is preliminary data.</text>
</comment>
<sequence>MFIKGGNILDLRVKKTHDNLQKALIVLLNQKSLENISVAEICRIAEINRGTFYLHYKNVHGVFERYFNDIVKDLKLSYDFPYDVTKDNLAMLTPEMIQIFHHVKKYEAFYRIVFDEKTPMLYYHKLLKTIRLFVIESHTKETEHMSDQQLEYLASYTANSIIGLLLQWHKEDYVLSPETLNQYIYDFSRLKETLQKII</sequence>
<dbReference type="PROSITE" id="PS50977">
    <property type="entry name" value="HTH_TETR_2"/>
    <property type="match status" value="1"/>
</dbReference>
<dbReference type="Pfam" id="PF14278">
    <property type="entry name" value="TetR_C_8"/>
    <property type="match status" value="1"/>
</dbReference>
<gene>
    <name evidence="4" type="ORF">H9632_15560</name>
</gene>
<keyword evidence="5" id="KW-1185">Reference proteome</keyword>
<reference evidence="4 5" key="1">
    <citation type="submission" date="2020-08" db="EMBL/GenBank/DDBJ databases">
        <title>A Genomic Blueprint of the Chicken Gut Microbiome.</title>
        <authorList>
            <person name="Gilroy R."/>
            <person name="Ravi A."/>
            <person name="Getino M."/>
            <person name="Pursley I."/>
            <person name="Horton D.L."/>
            <person name="Alikhan N.-F."/>
            <person name="Baker D."/>
            <person name="Gharbi K."/>
            <person name="Hall N."/>
            <person name="Watson M."/>
            <person name="Adriaenssens E.M."/>
            <person name="Foster-Nyarko E."/>
            <person name="Jarju S."/>
            <person name="Secka A."/>
            <person name="Antonio M."/>
            <person name="Oren A."/>
            <person name="Chaudhuri R."/>
            <person name="La Ragione R.M."/>
            <person name="Hildebrand F."/>
            <person name="Pallen M.J."/>
        </authorList>
    </citation>
    <scope>NUCLEOTIDE SEQUENCE [LARGE SCALE GENOMIC DNA]</scope>
    <source>
        <strain evidence="4 5">Sa1YVA6</strain>
    </source>
</reference>
<dbReference type="EMBL" id="JACSPW010000017">
    <property type="protein sequence ID" value="MBD8034487.1"/>
    <property type="molecule type" value="Genomic_DNA"/>
</dbReference>
<dbReference type="InterPro" id="IPR050624">
    <property type="entry name" value="HTH-type_Tx_Regulator"/>
</dbReference>
<organism evidence="4 5">
    <name type="scientific">Solibacillus merdavium</name>
    <dbReference type="NCBI Taxonomy" id="2762218"/>
    <lineage>
        <taxon>Bacteria</taxon>
        <taxon>Bacillati</taxon>
        <taxon>Bacillota</taxon>
        <taxon>Bacilli</taxon>
        <taxon>Bacillales</taxon>
        <taxon>Caryophanaceae</taxon>
        <taxon>Solibacillus</taxon>
    </lineage>
</organism>
<dbReference type="Proteomes" id="UP000600565">
    <property type="component" value="Unassembled WGS sequence"/>
</dbReference>
<dbReference type="SUPFAM" id="SSF46689">
    <property type="entry name" value="Homeodomain-like"/>
    <property type="match status" value="1"/>
</dbReference>
<evidence type="ECO:0000259" key="3">
    <source>
        <dbReference type="PROSITE" id="PS50977"/>
    </source>
</evidence>
<dbReference type="PANTHER" id="PTHR43479:SF7">
    <property type="entry name" value="TETR-FAMILY TRANSCRIPTIONAL REGULATOR"/>
    <property type="match status" value="1"/>
</dbReference>
<proteinExistence type="predicted"/>
<feature type="domain" description="HTH tetR-type" evidence="3">
    <location>
        <begin position="14"/>
        <end position="74"/>
    </location>
</feature>
<evidence type="ECO:0000256" key="2">
    <source>
        <dbReference type="PROSITE-ProRule" id="PRU00335"/>
    </source>
</evidence>